<dbReference type="InterPro" id="IPR023798">
    <property type="entry name" value="Ribosomal_uS7_dom"/>
</dbReference>
<protein>
    <submittedName>
        <fullName evidence="6">Ribosomal protein S7 domain-containing protein</fullName>
    </submittedName>
</protein>
<comment type="similarity">
    <text evidence="1">Belongs to the universal ribosomal protein uS7 family.</text>
</comment>
<dbReference type="InterPro" id="IPR000235">
    <property type="entry name" value="Ribosomal_uS7"/>
</dbReference>
<feature type="region of interest" description="Disordered" evidence="4">
    <location>
        <begin position="20"/>
        <end position="41"/>
    </location>
</feature>
<dbReference type="EMBL" id="JARJCM010000009">
    <property type="protein sequence ID" value="KAJ7043396.1"/>
    <property type="molecule type" value="Genomic_DNA"/>
</dbReference>
<evidence type="ECO:0000256" key="1">
    <source>
        <dbReference type="ARBA" id="ARBA00007151"/>
    </source>
</evidence>
<dbReference type="GO" id="GO:0005840">
    <property type="term" value="C:ribosome"/>
    <property type="evidence" value="ECO:0007669"/>
    <property type="project" value="UniProtKB-KW"/>
</dbReference>
<dbReference type="CDD" id="cd14868">
    <property type="entry name" value="uS7_Mitochondria_Fungi"/>
    <property type="match status" value="1"/>
</dbReference>
<evidence type="ECO:0000259" key="5">
    <source>
        <dbReference type="Pfam" id="PF00177"/>
    </source>
</evidence>
<dbReference type="InterPro" id="IPR047988">
    <property type="entry name" value="Ribosomal_uS7m_fungi"/>
</dbReference>
<dbReference type="Gene3D" id="1.10.455.10">
    <property type="entry name" value="Ribosomal protein S7 domain"/>
    <property type="match status" value="1"/>
</dbReference>
<evidence type="ECO:0000256" key="3">
    <source>
        <dbReference type="ARBA" id="ARBA00023274"/>
    </source>
</evidence>
<feature type="domain" description="Small ribosomal subunit protein uS7" evidence="5">
    <location>
        <begin position="72"/>
        <end position="185"/>
    </location>
</feature>
<dbReference type="PANTHER" id="PTHR11205">
    <property type="entry name" value="RIBOSOMAL PROTEIN S7"/>
    <property type="match status" value="1"/>
</dbReference>
<keyword evidence="7" id="KW-1185">Reference proteome</keyword>
<evidence type="ECO:0000313" key="6">
    <source>
        <dbReference type="EMBL" id="KAJ7043396.1"/>
    </source>
</evidence>
<name>A0AAD6TBK8_9AGAR</name>
<evidence type="ECO:0000256" key="4">
    <source>
        <dbReference type="SAM" id="MobiDB-lite"/>
    </source>
</evidence>
<dbReference type="InterPro" id="IPR036823">
    <property type="entry name" value="Ribosomal_uS7_dom_sf"/>
</dbReference>
<sequence>MLARTRSLAPASARLARTMTLQSDRTQAAPRPDVFPPPPEEDEWKPYMYLPPLGADRRGPQFEPLINVPPAEDPLLHFLASMIMTHGERAKARRVVSKTLLHIFTLTRAPPLPILRQAVLLASPAVKTQSQTHGAKTVFTPVALSEKQRTHYGILWLLAACRSRTGRRLEERLAREMIDIVQRTHEATLIPPDKLDKHKFPGLLGHKHDQHKFAMINRGNVKVEPGKWVAPLSISSDTSSLDEAFPAGPTSPDSNSVSDT</sequence>
<keyword evidence="3" id="KW-0687">Ribonucleoprotein</keyword>
<accession>A0AAD6TBK8</accession>
<reference evidence="6" key="1">
    <citation type="submission" date="2023-03" db="EMBL/GenBank/DDBJ databases">
        <title>Massive genome expansion in bonnet fungi (Mycena s.s.) driven by repeated elements and novel gene families across ecological guilds.</title>
        <authorList>
            <consortium name="Lawrence Berkeley National Laboratory"/>
            <person name="Harder C.B."/>
            <person name="Miyauchi S."/>
            <person name="Viragh M."/>
            <person name="Kuo A."/>
            <person name="Thoen E."/>
            <person name="Andreopoulos B."/>
            <person name="Lu D."/>
            <person name="Skrede I."/>
            <person name="Drula E."/>
            <person name="Henrissat B."/>
            <person name="Morin E."/>
            <person name="Kohler A."/>
            <person name="Barry K."/>
            <person name="LaButti K."/>
            <person name="Morin E."/>
            <person name="Salamov A."/>
            <person name="Lipzen A."/>
            <person name="Mereny Z."/>
            <person name="Hegedus B."/>
            <person name="Baldrian P."/>
            <person name="Stursova M."/>
            <person name="Weitz H."/>
            <person name="Taylor A."/>
            <person name="Grigoriev I.V."/>
            <person name="Nagy L.G."/>
            <person name="Martin F."/>
            <person name="Kauserud H."/>
        </authorList>
    </citation>
    <scope>NUCLEOTIDE SEQUENCE</scope>
    <source>
        <strain evidence="6">CBHHK200</strain>
    </source>
</reference>
<organism evidence="6 7">
    <name type="scientific">Mycena alexandri</name>
    <dbReference type="NCBI Taxonomy" id="1745969"/>
    <lineage>
        <taxon>Eukaryota</taxon>
        <taxon>Fungi</taxon>
        <taxon>Dikarya</taxon>
        <taxon>Basidiomycota</taxon>
        <taxon>Agaricomycotina</taxon>
        <taxon>Agaricomycetes</taxon>
        <taxon>Agaricomycetidae</taxon>
        <taxon>Agaricales</taxon>
        <taxon>Marasmiineae</taxon>
        <taxon>Mycenaceae</taxon>
        <taxon>Mycena</taxon>
    </lineage>
</organism>
<feature type="region of interest" description="Disordered" evidence="4">
    <location>
        <begin position="238"/>
        <end position="260"/>
    </location>
</feature>
<keyword evidence="2 6" id="KW-0689">Ribosomal protein</keyword>
<dbReference type="Proteomes" id="UP001218188">
    <property type="component" value="Unassembled WGS sequence"/>
</dbReference>
<dbReference type="GO" id="GO:0006412">
    <property type="term" value="P:translation"/>
    <property type="evidence" value="ECO:0007669"/>
    <property type="project" value="InterPro"/>
</dbReference>
<dbReference type="Pfam" id="PF00177">
    <property type="entry name" value="Ribosomal_S7"/>
    <property type="match status" value="1"/>
</dbReference>
<gene>
    <name evidence="6" type="ORF">C8F04DRAFT_1028216</name>
</gene>
<feature type="compositionally biased region" description="Polar residues" evidence="4">
    <location>
        <begin position="251"/>
        <end position="260"/>
    </location>
</feature>
<evidence type="ECO:0000256" key="2">
    <source>
        <dbReference type="ARBA" id="ARBA00022980"/>
    </source>
</evidence>
<dbReference type="SUPFAM" id="SSF47973">
    <property type="entry name" value="Ribosomal protein S7"/>
    <property type="match status" value="1"/>
</dbReference>
<evidence type="ECO:0000313" key="7">
    <source>
        <dbReference type="Proteomes" id="UP001218188"/>
    </source>
</evidence>
<dbReference type="GO" id="GO:1990904">
    <property type="term" value="C:ribonucleoprotein complex"/>
    <property type="evidence" value="ECO:0007669"/>
    <property type="project" value="UniProtKB-KW"/>
</dbReference>
<dbReference type="AlphaFoldDB" id="A0AAD6TBK8"/>
<proteinExistence type="inferred from homology"/>
<comment type="caution">
    <text evidence="6">The sequence shown here is derived from an EMBL/GenBank/DDBJ whole genome shotgun (WGS) entry which is preliminary data.</text>
</comment>